<dbReference type="SMART" id="SM00382">
    <property type="entry name" value="AAA"/>
    <property type="match status" value="1"/>
</dbReference>
<dbReference type="InterPro" id="IPR036640">
    <property type="entry name" value="ABC1_TM_sf"/>
</dbReference>
<keyword evidence="4 9" id="KW-0812">Transmembrane</keyword>
<organism evidence="12 13">
    <name type="scientific">Caldicoprobacter faecalis</name>
    <dbReference type="NCBI Taxonomy" id="937334"/>
    <lineage>
        <taxon>Bacteria</taxon>
        <taxon>Bacillati</taxon>
        <taxon>Bacillota</taxon>
        <taxon>Clostridia</taxon>
        <taxon>Caldicoprobacterales</taxon>
        <taxon>Caldicoprobacteraceae</taxon>
        <taxon>Caldicoprobacter</taxon>
    </lineage>
</organism>
<evidence type="ECO:0000256" key="4">
    <source>
        <dbReference type="ARBA" id="ARBA00022692"/>
    </source>
</evidence>
<dbReference type="Gene3D" id="1.20.1560.10">
    <property type="entry name" value="ABC transporter type 1, transmembrane domain"/>
    <property type="match status" value="1"/>
</dbReference>
<evidence type="ECO:0000256" key="1">
    <source>
        <dbReference type="ARBA" id="ARBA00004651"/>
    </source>
</evidence>
<dbReference type="FunFam" id="1.20.1560.10:FF:000011">
    <property type="entry name" value="Multidrug ABC transporter ATP-binding protein"/>
    <property type="match status" value="1"/>
</dbReference>
<dbReference type="OrthoDB" id="9762778at2"/>
<evidence type="ECO:0000256" key="5">
    <source>
        <dbReference type="ARBA" id="ARBA00022741"/>
    </source>
</evidence>
<dbReference type="InterPro" id="IPR003593">
    <property type="entry name" value="AAA+_ATPase"/>
</dbReference>
<dbReference type="InterPro" id="IPR003439">
    <property type="entry name" value="ABC_transporter-like_ATP-bd"/>
</dbReference>
<gene>
    <name evidence="12" type="ORF">SAMN05444406_12529</name>
</gene>
<dbReference type="CDD" id="cd03251">
    <property type="entry name" value="ABCC_MsbA"/>
    <property type="match status" value="1"/>
</dbReference>
<dbReference type="STRING" id="937334.SAMN05444406_12529"/>
<sequence>MKELKALMRYMKPYRLHIFVATVCMIMVTAMNMAGPWMIRNLISTVTQSIEGKASIAQVNFLALAVIAIYLLRAVSQFGTNYISHYAAWKILENIRSHLYDHLQKLSLRFFHDKQTGELMSRVLDDTRNFEQLLAHAIPTLVVNGLMLIGVSVILFSMNLKLALYTLIPIPLLFWMVVKFSKISRPMFKEAQKEIAEVSAILQDNFSGIKEIKAFTQEEYESKRTLSRIAAYTRAILRALKLSNAFHPSIEFVSGLGTVIVIFFGGRLALANQLALEDLVAFLLYLNTFYQPITSFGMINEGIQHALASAERVFEILNEEPEIKDDPDAIKVDRVKGKIEFRNVSFRYVDDVPVLKNVSFKVNPGEMIALVGPTGVGKTTIANLIPRFYDPDSGQILIDDIDIRKIKLSSLRKQISMVSQDVFLFNGTVKENILYGRPDATDEEVIAAAKAANAHDFIMELPEGYNTRVGERGVKLSGGQKQRISIARALLKDAPILILDEATSSVDTQTEKLIQEALENLMKNRTTIVIAHRLSTIRDADQIIVLKDGEIVEAGRHNELLKKGGLYSQLCKAQSTSEELMAV</sequence>
<keyword evidence="7 9" id="KW-1133">Transmembrane helix</keyword>
<dbReference type="Pfam" id="PF00664">
    <property type="entry name" value="ABC_membrane"/>
    <property type="match status" value="1"/>
</dbReference>
<feature type="transmembrane region" description="Helical" evidence="9">
    <location>
        <begin position="16"/>
        <end position="34"/>
    </location>
</feature>
<dbReference type="PANTHER" id="PTHR43394:SF1">
    <property type="entry name" value="ATP-BINDING CASSETTE SUB-FAMILY B MEMBER 10, MITOCHONDRIAL"/>
    <property type="match status" value="1"/>
</dbReference>
<reference evidence="12 13" key="1">
    <citation type="submission" date="2016-10" db="EMBL/GenBank/DDBJ databases">
        <authorList>
            <person name="de Groot N.N."/>
        </authorList>
    </citation>
    <scope>NUCLEOTIDE SEQUENCE [LARGE SCALE GENOMIC DNA]</scope>
    <source>
        <strain evidence="12 13">DSM 20678</strain>
    </source>
</reference>
<evidence type="ECO:0000313" key="13">
    <source>
        <dbReference type="Proteomes" id="UP000198577"/>
    </source>
</evidence>
<dbReference type="RefSeq" id="WP_025747404.1">
    <property type="nucleotide sequence ID" value="NZ_FOXR01000025.1"/>
</dbReference>
<evidence type="ECO:0000256" key="6">
    <source>
        <dbReference type="ARBA" id="ARBA00022840"/>
    </source>
</evidence>
<dbReference type="EMBL" id="FOXR01000025">
    <property type="protein sequence ID" value="SFQ30782.1"/>
    <property type="molecule type" value="Genomic_DNA"/>
</dbReference>
<accession>A0A1I5XFN0</accession>
<proteinExistence type="predicted"/>
<feature type="transmembrane region" description="Helical" evidence="9">
    <location>
        <begin position="250"/>
        <end position="270"/>
    </location>
</feature>
<name>A0A1I5XFN0_9FIRM</name>
<dbReference type="PROSITE" id="PS50929">
    <property type="entry name" value="ABC_TM1F"/>
    <property type="match status" value="1"/>
</dbReference>
<evidence type="ECO:0000259" key="11">
    <source>
        <dbReference type="PROSITE" id="PS50929"/>
    </source>
</evidence>
<keyword evidence="8 9" id="KW-0472">Membrane</keyword>
<dbReference type="SUPFAM" id="SSF52540">
    <property type="entry name" value="P-loop containing nucleoside triphosphate hydrolases"/>
    <property type="match status" value="1"/>
</dbReference>
<evidence type="ECO:0000256" key="2">
    <source>
        <dbReference type="ARBA" id="ARBA00022448"/>
    </source>
</evidence>
<dbReference type="FunFam" id="3.40.50.300:FF:000287">
    <property type="entry name" value="Multidrug ABC transporter ATP-binding protein"/>
    <property type="match status" value="1"/>
</dbReference>
<keyword evidence="3" id="KW-1003">Cell membrane</keyword>
<dbReference type="Proteomes" id="UP000198577">
    <property type="component" value="Unassembled WGS sequence"/>
</dbReference>
<dbReference type="GO" id="GO:0005524">
    <property type="term" value="F:ATP binding"/>
    <property type="evidence" value="ECO:0007669"/>
    <property type="project" value="UniProtKB-KW"/>
</dbReference>
<dbReference type="PROSITE" id="PS50893">
    <property type="entry name" value="ABC_TRANSPORTER_2"/>
    <property type="match status" value="1"/>
</dbReference>
<feature type="domain" description="ABC transmembrane type-1" evidence="11">
    <location>
        <begin position="19"/>
        <end position="305"/>
    </location>
</feature>
<evidence type="ECO:0000256" key="8">
    <source>
        <dbReference type="ARBA" id="ARBA00023136"/>
    </source>
</evidence>
<protein>
    <submittedName>
        <fullName evidence="12">ATP-binding cassette, subfamily B/ATP-binding cassette, subfamily B, MsbA</fullName>
    </submittedName>
</protein>
<feature type="transmembrane region" description="Helical" evidence="9">
    <location>
        <begin position="133"/>
        <end position="156"/>
    </location>
</feature>
<dbReference type="PANTHER" id="PTHR43394">
    <property type="entry name" value="ATP-DEPENDENT PERMEASE MDL1, MITOCHONDRIAL"/>
    <property type="match status" value="1"/>
</dbReference>
<dbReference type="InterPro" id="IPR027417">
    <property type="entry name" value="P-loop_NTPase"/>
</dbReference>
<evidence type="ECO:0000256" key="3">
    <source>
        <dbReference type="ARBA" id="ARBA00022475"/>
    </source>
</evidence>
<dbReference type="InterPro" id="IPR039421">
    <property type="entry name" value="Type_1_exporter"/>
</dbReference>
<dbReference type="GO" id="GO:0015421">
    <property type="term" value="F:ABC-type oligopeptide transporter activity"/>
    <property type="evidence" value="ECO:0007669"/>
    <property type="project" value="TreeGrafter"/>
</dbReference>
<keyword evidence="5" id="KW-0547">Nucleotide-binding</keyword>
<dbReference type="AlphaFoldDB" id="A0A1I5XFN0"/>
<dbReference type="Gene3D" id="3.40.50.300">
    <property type="entry name" value="P-loop containing nucleotide triphosphate hydrolases"/>
    <property type="match status" value="1"/>
</dbReference>
<dbReference type="InterPro" id="IPR017871">
    <property type="entry name" value="ABC_transporter-like_CS"/>
</dbReference>
<dbReference type="SUPFAM" id="SSF90123">
    <property type="entry name" value="ABC transporter transmembrane region"/>
    <property type="match status" value="1"/>
</dbReference>
<feature type="transmembrane region" description="Helical" evidence="9">
    <location>
        <begin position="162"/>
        <end position="180"/>
    </location>
</feature>
<dbReference type="InterPro" id="IPR011527">
    <property type="entry name" value="ABC1_TM_dom"/>
</dbReference>
<dbReference type="GO" id="GO:0005886">
    <property type="term" value="C:plasma membrane"/>
    <property type="evidence" value="ECO:0007669"/>
    <property type="project" value="UniProtKB-SubCell"/>
</dbReference>
<dbReference type="PROSITE" id="PS00211">
    <property type="entry name" value="ABC_TRANSPORTER_1"/>
    <property type="match status" value="1"/>
</dbReference>
<evidence type="ECO:0000313" key="12">
    <source>
        <dbReference type="EMBL" id="SFQ30782.1"/>
    </source>
</evidence>
<evidence type="ECO:0000256" key="9">
    <source>
        <dbReference type="SAM" id="Phobius"/>
    </source>
</evidence>
<keyword evidence="2" id="KW-0813">Transport</keyword>
<evidence type="ECO:0000256" key="7">
    <source>
        <dbReference type="ARBA" id="ARBA00022989"/>
    </source>
</evidence>
<keyword evidence="6 12" id="KW-0067">ATP-binding</keyword>
<evidence type="ECO:0000259" key="10">
    <source>
        <dbReference type="PROSITE" id="PS50893"/>
    </source>
</evidence>
<feature type="transmembrane region" description="Helical" evidence="9">
    <location>
        <begin position="54"/>
        <end position="72"/>
    </location>
</feature>
<keyword evidence="13" id="KW-1185">Reference proteome</keyword>
<dbReference type="Pfam" id="PF00005">
    <property type="entry name" value="ABC_tran"/>
    <property type="match status" value="1"/>
</dbReference>
<dbReference type="GO" id="GO:0016887">
    <property type="term" value="F:ATP hydrolysis activity"/>
    <property type="evidence" value="ECO:0007669"/>
    <property type="project" value="InterPro"/>
</dbReference>
<dbReference type="CDD" id="cd18778">
    <property type="entry name" value="ABC_6TM_exporter_like"/>
    <property type="match status" value="1"/>
</dbReference>
<feature type="domain" description="ABC transporter" evidence="10">
    <location>
        <begin position="339"/>
        <end position="573"/>
    </location>
</feature>
<comment type="subcellular location">
    <subcellularLocation>
        <location evidence="1">Cell membrane</location>
        <topology evidence="1">Multi-pass membrane protein</topology>
    </subcellularLocation>
</comment>